<evidence type="ECO:0000259" key="1">
    <source>
        <dbReference type="PROSITE" id="PS51094"/>
    </source>
</evidence>
<name>A0A9E2P0R2_9SPIR</name>
<keyword evidence="2" id="KW-0813">Transport</keyword>
<dbReference type="Proteomes" id="UP000823914">
    <property type="component" value="Unassembled WGS sequence"/>
</dbReference>
<comment type="caution">
    <text evidence="2">The sequence shown here is derived from an EMBL/GenBank/DDBJ whole genome shotgun (WGS) entry which is preliminary data.</text>
</comment>
<dbReference type="PANTHER" id="PTHR47738:SF1">
    <property type="entry name" value="NITROGEN REGULATORY PROTEIN"/>
    <property type="match status" value="1"/>
</dbReference>
<dbReference type="GO" id="GO:0030295">
    <property type="term" value="F:protein kinase activator activity"/>
    <property type="evidence" value="ECO:0007669"/>
    <property type="project" value="TreeGrafter"/>
</dbReference>
<dbReference type="PROSITE" id="PS51094">
    <property type="entry name" value="PTS_EIIA_TYPE_2"/>
    <property type="match status" value="1"/>
</dbReference>
<dbReference type="SUPFAM" id="SSF55804">
    <property type="entry name" value="Phoshotransferase/anion transport protein"/>
    <property type="match status" value="1"/>
</dbReference>
<evidence type="ECO:0000313" key="2">
    <source>
        <dbReference type="EMBL" id="MBU3850248.1"/>
    </source>
</evidence>
<dbReference type="PROSITE" id="PS00372">
    <property type="entry name" value="PTS_EIIA_TYPE_2_HIS"/>
    <property type="match status" value="1"/>
</dbReference>
<reference evidence="2" key="2">
    <citation type="submission" date="2021-04" db="EMBL/GenBank/DDBJ databases">
        <authorList>
            <person name="Gilroy R."/>
        </authorList>
    </citation>
    <scope>NUCLEOTIDE SEQUENCE</scope>
    <source>
        <strain evidence="2">Gambia15-2214</strain>
    </source>
</reference>
<keyword evidence="2" id="KW-0762">Sugar transport</keyword>
<dbReference type="AlphaFoldDB" id="A0A9E2P0R2"/>
<dbReference type="PANTHER" id="PTHR47738">
    <property type="entry name" value="PTS SYSTEM FRUCTOSE-LIKE EIIA COMPONENT-RELATED"/>
    <property type="match status" value="1"/>
</dbReference>
<evidence type="ECO:0000313" key="3">
    <source>
        <dbReference type="Proteomes" id="UP000823914"/>
    </source>
</evidence>
<sequence length="157" mass="17212">MILGQVFSPKGINTHLESTEKDEVLEEMVEEFITLDPSLNRSVILEAILERESKLSTGIGHGVAVPHGMTSGFSGVRGVIGISREGVDFDSLDKAPVHLIFMLISGPQDCEYHLQIIKRLAQVLELPGFMETIASKTTAQDIYDALIQFEETIVVTA</sequence>
<proteinExistence type="predicted"/>
<dbReference type="CDD" id="cd00211">
    <property type="entry name" value="PTS_IIA_fru"/>
    <property type="match status" value="1"/>
</dbReference>
<feature type="domain" description="PTS EIIA type-2" evidence="1">
    <location>
        <begin position="5"/>
        <end position="149"/>
    </location>
</feature>
<dbReference type="InterPro" id="IPR002178">
    <property type="entry name" value="PTS_EIIA_type-2_dom"/>
</dbReference>
<dbReference type="InterPro" id="IPR051541">
    <property type="entry name" value="PTS_SugarTrans_NitroReg"/>
</dbReference>
<accession>A0A9E2P0R2</accession>
<protein>
    <submittedName>
        <fullName evidence="2">PTS sugar transporter subunit IIA</fullName>
    </submittedName>
</protein>
<gene>
    <name evidence="2" type="ORF">IAA16_06755</name>
</gene>
<dbReference type="Pfam" id="PF00359">
    <property type="entry name" value="PTS_EIIA_2"/>
    <property type="match status" value="1"/>
</dbReference>
<organism evidence="2 3">
    <name type="scientific">Candidatus Treponema excrementipullorum</name>
    <dbReference type="NCBI Taxonomy" id="2838768"/>
    <lineage>
        <taxon>Bacteria</taxon>
        <taxon>Pseudomonadati</taxon>
        <taxon>Spirochaetota</taxon>
        <taxon>Spirochaetia</taxon>
        <taxon>Spirochaetales</taxon>
        <taxon>Treponemataceae</taxon>
        <taxon>Treponema</taxon>
    </lineage>
</organism>
<reference evidence="2" key="1">
    <citation type="journal article" date="2021" name="PeerJ">
        <title>Extensive microbial diversity within the chicken gut microbiome revealed by metagenomics and culture.</title>
        <authorList>
            <person name="Gilroy R."/>
            <person name="Ravi A."/>
            <person name="Getino M."/>
            <person name="Pursley I."/>
            <person name="Horton D.L."/>
            <person name="Alikhan N.F."/>
            <person name="Baker D."/>
            <person name="Gharbi K."/>
            <person name="Hall N."/>
            <person name="Watson M."/>
            <person name="Adriaenssens E.M."/>
            <person name="Foster-Nyarko E."/>
            <person name="Jarju S."/>
            <person name="Secka A."/>
            <person name="Antonio M."/>
            <person name="Oren A."/>
            <person name="Chaudhuri R.R."/>
            <person name="La Ragione R."/>
            <person name="Hildebrand F."/>
            <person name="Pallen M.J."/>
        </authorList>
    </citation>
    <scope>NUCLEOTIDE SEQUENCE</scope>
    <source>
        <strain evidence="2">Gambia15-2214</strain>
    </source>
</reference>
<dbReference type="Gene3D" id="3.40.930.10">
    <property type="entry name" value="Mannitol-specific EII, Chain A"/>
    <property type="match status" value="1"/>
</dbReference>
<dbReference type="EMBL" id="JAHLFV010000161">
    <property type="protein sequence ID" value="MBU3850248.1"/>
    <property type="molecule type" value="Genomic_DNA"/>
</dbReference>
<dbReference type="InterPro" id="IPR016152">
    <property type="entry name" value="PTrfase/Anion_transptr"/>
</dbReference>